<dbReference type="InterPro" id="IPR000210">
    <property type="entry name" value="BTB/POZ_dom"/>
</dbReference>
<dbReference type="Gene3D" id="3.30.710.10">
    <property type="entry name" value="Potassium Channel Kv1.1, Chain A"/>
    <property type="match status" value="1"/>
</dbReference>
<sequence>MLINHSYMSSTTIELVAKGIVSFFVHQGILRHNSQPFNDAISGPWTESHEHKILLQDWDEATVGRLVQFLYTGDYRYPDGSPSSEKPLTDVGETGEVPSAPDVRRNGALTPFAECIHGTVWEHYSLPMTDAGWLESVDTAEFNFEETC</sequence>
<evidence type="ECO:0000259" key="2">
    <source>
        <dbReference type="PROSITE" id="PS50097"/>
    </source>
</evidence>
<dbReference type="InterPro" id="IPR011333">
    <property type="entry name" value="SKP1/BTB/POZ_sf"/>
</dbReference>
<gene>
    <name evidence="3" type="ORF">Q9L58_010225</name>
</gene>
<reference evidence="3 4" key="1">
    <citation type="submission" date="2024-02" db="EMBL/GenBank/DDBJ databases">
        <title>Discinaceae phylogenomics.</title>
        <authorList>
            <person name="Dirks A.C."/>
            <person name="James T.Y."/>
        </authorList>
    </citation>
    <scope>NUCLEOTIDE SEQUENCE [LARGE SCALE GENOMIC DNA]</scope>
    <source>
        <strain evidence="3 4">ACD0624</strain>
    </source>
</reference>
<organism evidence="3 4">
    <name type="scientific">Discina gigas</name>
    <dbReference type="NCBI Taxonomy" id="1032678"/>
    <lineage>
        <taxon>Eukaryota</taxon>
        <taxon>Fungi</taxon>
        <taxon>Dikarya</taxon>
        <taxon>Ascomycota</taxon>
        <taxon>Pezizomycotina</taxon>
        <taxon>Pezizomycetes</taxon>
        <taxon>Pezizales</taxon>
        <taxon>Discinaceae</taxon>
        <taxon>Discina</taxon>
    </lineage>
</organism>
<evidence type="ECO:0000256" key="1">
    <source>
        <dbReference type="SAM" id="MobiDB-lite"/>
    </source>
</evidence>
<accession>A0ABR3G4Q0</accession>
<protein>
    <recommendedName>
        <fullName evidence="2">BTB domain-containing protein</fullName>
    </recommendedName>
</protein>
<name>A0ABR3G4Q0_9PEZI</name>
<feature type="region of interest" description="Disordered" evidence="1">
    <location>
        <begin position="78"/>
        <end position="105"/>
    </location>
</feature>
<dbReference type="PROSITE" id="PS50097">
    <property type="entry name" value="BTB"/>
    <property type="match status" value="1"/>
</dbReference>
<evidence type="ECO:0000313" key="3">
    <source>
        <dbReference type="EMBL" id="KAL0630922.1"/>
    </source>
</evidence>
<dbReference type="Pfam" id="PF00651">
    <property type="entry name" value="BTB"/>
    <property type="match status" value="1"/>
</dbReference>
<keyword evidence="4" id="KW-1185">Reference proteome</keyword>
<dbReference type="EMBL" id="JBBBZM010000341">
    <property type="protein sequence ID" value="KAL0630922.1"/>
    <property type="molecule type" value="Genomic_DNA"/>
</dbReference>
<dbReference type="Proteomes" id="UP001447188">
    <property type="component" value="Unassembled WGS sequence"/>
</dbReference>
<dbReference type="CDD" id="cd18186">
    <property type="entry name" value="BTB_POZ_ZBTB_KLHL-like"/>
    <property type="match status" value="1"/>
</dbReference>
<comment type="caution">
    <text evidence="3">The sequence shown here is derived from an EMBL/GenBank/DDBJ whole genome shotgun (WGS) entry which is preliminary data.</text>
</comment>
<dbReference type="PANTHER" id="PTHR47843">
    <property type="entry name" value="BTB DOMAIN-CONTAINING PROTEIN-RELATED"/>
    <property type="match status" value="1"/>
</dbReference>
<dbReference type="SUPFAM" id="SSF54695">
    <property type="entry name" value="POZ domain"/>
    <property type="match status" value="1"/>
</dbReference>
<evidence type="ECO:0000313" key="4">
    <source>
        <dbReference type="Proteomes" id="UP001447188"/>
    </source>
</evidence>
<feature type="domain" description="BTB" evidence="2">
    <location>
        <begin position="11"/>
        <end position="79"/>
    </location>
</feature>
<proteinExistence type="predicted"/>